<protein>
    <recommendedName>
        <fullName evidence="5">Type VI secretion system transmembrane protein TssO</fullName>
    </recommendedName>
</protein>
<proteinExistence type="predicted"/>
<dbReference type="Pfam" id="PF17561">
    <property type="entry name" value="TssO"/>
    <property type="match status" value="1"/>
</dbReference>
<sequence>MEALNKEARMAAFWTFLLFFVVTATLLIITIFFSVQAPIQENLILRKEIDGYKNDFLFQEYFHKRINEVKRNLDIVNAPEQNASYIDQIVASALADLRGKIPQPSSYFPFYDNIIQIFLALQQNKQQLRTLLHAQEEIISLREKAARLNEQLEMKSRDLDNCRQMLLLNSKVN</sequence>
<evidence type="ECO:0000256" key="1">
    <source>
        <dbReference type="SAM" id="Coils"/>
    </source>
</evidence>
<evidence type="ECO:0000313" key="3">
    <source>
        <dbReference type="EMBL" id="RFS25030.1"/>
    </source>
</evidence>
<evidence type="ECO:0008006" key="5">
    <source>
        <dbReference type="Google" id="ProtNLM"/>
    </source>
</evidence>
<keyword evidence="2" id="KW-1133">Transmembrane helix</keyword>
<keyword evidence="2" id="KW-0472">Membrane</keyword>
<comment type="caution">
    <text evidence="3">The sequence shown here is derived from an EMBL/GenBank/DDBJ whole genome shotgun (WGS) entry which is preliminary data.</text>
</comment>
<dbReference type="Proteomes" id="UP000260644">
    <property type="component" value="Unassembled WGS sequence"/>
</dbReference>
<evidence type="ECO:0000256" key="2">
    <source>
        <dbReference type="SAM" id="Phobius"/>
    </source>
</evidence>
<evidence type="ECO:0000313" key="4">
    <source>
        <dbReference type="Proteomes" id="UP000260644"/>
    </source>
</evidence>
<dbReference type="InterPro" id="IPR039449">
    <property type="entry name" value="TssO"/>
</dbReference>
<keyword evidence="4" id="KW-1185">Reference proteome</keyword>
<keyword evidence="2" id="KW-0812">Transmembrane</keyword>
<keyword evidence="1" id="KW-0175">Coiled coil</keyword>
<organism evidence="3 4">
    <name type="scientific">Chitinophaga silvatica</name>
    <dbReference type="NCBI Taxonomy" id="2282649"/>
    <lineage>
        <taxon>Bacteria</taxon>
        <taxon>Pseudomonadati</taxon>
        <taxon>Bacteroidota</taxon>
        <taxon>Chitinophagia</taxon>
        <taxon>Chitinophagales</taxon>
        <taxon>Chitinophagaceae</taxon>
        <taxon>Chitinophaga</taxon>
    </lineage>
</organism>
<dbReference type="AlphaFoldDB" id="A0A3E1YEQ0"/>
<feature type="coiled-coil region" evidence="1">
    <location>
        <begin position="131"/>
        <end position="165"/>
    </location>
</feature>
<dbReference type="EMBL" id="QPMM01000002">
    <property type="protein sequence ID" value="RFS25030.1"/>
    <property type="molecule type" value="Genomic_DNA"/>
</dbReference>
<reference evidence="3 4" key="1">
    <citation type="submission" date="2018-07" db="EMBL/GenBank/DDBJ databases">
        <title>Chitinophaga K2CV101002-2 sp. nov., isolated from a monsoon evergreen broad-leaved forest soil.</title>
        <authorList>
            <person name="Lv Y."/>
        </authorList>
    </citation>
    <scope>NUCLEOTIDE SEQUENCE [LARGE SCALE GENOMIC DNA]</scope>
    <source>
        <strain evidence="3 4">GDMCC 1.1288</strain>
    </source>
</reference>
<feature type="transmembrane region" description="Helical" evidence="2">
    <location>
        <begin position="12"/>
        <end position="35"/>
    </location>
</feature>
<dbReference type="RefSeq" id="WP_116975024.1">
    <property type="nucleotide sequence ID" value="NZ_QPMM01000002.1"/>
</dbReference>
<accession>A0A3E1YEQ0</accession>
<name>A0A3E1YEQ0_9BACT</name>
<gene>
    <name evidence="3" type="ORF">DVR12_07545</name>
</gene>
<dbReference type="OrthoDB" id="656843at2"/>